<keyword evidence="3" id="KW-1185">Reference proteome</keyword>
<organism evidence="2 3">
    <name type="scientific">Thamnidium elegans</name>
    <dbReference type="NCBI Taxonomy" id="101142"/>
    <lineage>
        <taxon>Eukaryota</taxon>
        <taxon>Fungi</taxon>
        <taxon>Fungi incertae sedis</taxon>
        <taxon>Mucoromycota</taxon>
        <taxon>Mucoromycotina</taxon>
        <taxon>Mucoromycetes</taxon>
        <taxon>Mucorales</taxon>
        <taxon>Mucorineae</taxon>
        <taxon>Mucoraceae</taxon>
        <taxon>Thamnidium</taxon>
    </lineage>
</organism>
<protein>
    <submittedName>
        <fullName evidence="2">Uncharacterized protein</fullName>
    </submittedName>
</protein>
<evidence type="ECO:0000313" key="2">
    <source>
        <dbReference type="EMBL" id="KAG2237605.1"/>
    </source>
</evidence>
<proteinExistence type="predicted"/>
<evidence type="ECO:0000313" key="3">
    <source>
        <dbReference type="Proteomes" id="UP000613177"/>
    </source>
</evidence>
<feature type="region of interest" description="Disordered" evidence="1">
    <location>
        <begin position="62"/>
        <end position="87"/>
    </location>
</feature>
<accession>A0A8H7VY45</accession>
<dbReference type="Proteomes" id="UP000613177">
    <property type="component" value="Unassembled WGS sequence"/>
</dbReference>
<dbReference type="EMBL" id="JAEPRE010000004">
    <property type="protein sequence ID" value="KAG2237605.1"/>
    <property type="molecule type" value="Genomic_DNA"/>
</dbReference>
<comment type="caution">
    <text evidence="2">The sequence shown here is derived from an EMBL/GenBank/DDBJ whole genome shotgun (WGS) entry which is preliminary data.</text>
</comment>
<sequence length="87" mass="10182">MLQQKSISERLNKTEKTKLVELADDKDTQQIGNKKHENLKLYVKLYVDQNDQKLFKKLKSKSGSDTVLIRGDWSSPNTKYQEPTRNK</sequence>
<dbReference type="AlphaFoldDB" id="A0A8H7VY45"/>
<name>A0A8H7VY45_9FUNG</name>
<reference evidence="2" key="1">
    <citation type="submission" date="2021-01" db="EMBL/GenBank/DDBJ databases">
        <title>Metabolic potential, ecology and presence of endohyphal bacteria is reflected in genomic diversity of Mucoromycotina.</title>
        <authorList>
            <person name="Muszewska A."/>
            <person name="Okrasinska A."/>
            <person name="Steczkiewicz K."/>
            <person name="Drgas O."/>
            <person name="Orlowska M."/>
            <person name="Perlinska-Lenart U."/>
            <person name="Aleksandrzak-Piekarczyk T."/>
            <person name="Szatraj K."/>
            <person name="Zielenkiewicz U."/>
            <person name="Pilsyk S."/>
            <person name="Malc E."/>
            <person name="Mieczkowski P."/>
            <person name="Kruszewska J.S."/>
            <person name="Biernat P."/>
            <person name="Pawlowska J."/>
        </authorList>
    </citation>
    <scope>NUCLEOTIDE SEQUENCE</scope>
    <source>
        <strain evidence="2">WA0000018081</strain>
    </source>
</reference>
<gene>
    <name evidence="2" type="ORF">INT48_004508</name>
</gene>
<evidence type="ECO:0000256" key="1">
    <source>
        <dbReference type="SAM" id="MobiDB-lite"/>
    </source>
</evidence>